<name>A0A6M4A217_9BURK</name>
<dbReference type="OrthoDB" id="9796287at2"/>
<keyword evidence="3" id="KW-1185">Reference proteome</keyword>
<dbReference type="AlphaFoldDB" id="A0A6M4A217"/>
<feature type="domain" description="GCVT N-terminal" evidence="1">
    <location>
        <begin position="32"/>
        <end position="143"/>
    </location>
</feature>
<dbReference type="InterPro" id="IPR006222">
    <property type="entry name" value="GCVT_N"/>
</dbReference>
<reference evidence="2 3" key="1">
    <citation type="journal article" date="2019" name="Int. J. Syst. Evol. Microbiol.">
        <title>Undibacterium piscinae sp. nov., isolated from Korean shiner intestine.</title>
        <authorList>
            <person name="Lee S.Y."/>
            <person name="Kang W."/>
            <person name="Kim P.S."/>
            <person name="Kim H.S."/>
            <person name="Sung H."/>
            <person name="Shin N.R."/>
            <person name="Whon T.W."/>
            <person name="Yun J.H."/>
            <person name="Lee J.Y."/>
            <person name="Lee J.Y."/>
            <person name="Jung M.J."/>
            <person name="Jeong Y.S."/>
            <person name="Tak E.J."/>
            <person name="Han J.E."/>
            <person name="Hyun D.W."/>
            <person name="Kang M.S."/>
            <person name="Lee K.E."/>
            <person name="Lee B.H."/>
            <person name="Bae J.W."/>
        </authorList>
    </citation>
    <scope>NUCLEOTIDE SEQUENCE [LARGE SCALE GENOMIC DNA]</scope>
    <source>
        <strain evidence="2 3">S11R28</strain>
    </source>
</reference>
<dbReference type="Gene3D" id="3.30.70.1400">
    <property type="entry name" value="Aminomethyltransferase beta-barrel domains"/>
    <property type="match status" value="1"/>
</dbReference>
<dbReference type="Gene3D" id="2.40.30.160">
    <property type="match status" value="1"/>
</dbReference>
<evidence type="ECO:0000259" key="1">
    <source>
        <dbReference type="Pfam" id="PF01571"/>
    </source>
</evidence>
<dbReference type="SUPFAM" id="SSF103025">
    <property type="entry name" value="Folate-binding domain"/>
    <property type="match status" value="1"/>
</dbReference>
<dbReference type="Pfam" id="PF01571">
    <property type="entry name" value="GCV_T"/>
    <property type="match status" value="1"/>
</dbReference>
<proteinExistence type="predicted"/>
<protein>
    <submittedName>
        <fullName evidence="2">Folate-binding protein YgfZ</fullName>
    </submittedName>
</protein>
<dbReference type="KEGG" id="upi:EJG51_000670"/>
<dbReference type="InterPro" id="IPR045179">
    <property type="entry name" value="YgfZ/GcvT"/>
</dbReference>
<dbReference type="GO" id="GO:0016226">
    <property type="term" value="P:iron-sulfur cluster assembly"/>
    <property type="evidence" value="ECO:0007669"/>
    <property type="project" value="TreeGrafter"/>
</dbReference>
<evidence type="ECO:0000313" key="2">
    <source>
        <dbReference type="EMBL" id="QJQ04607.1"/>
    </source>
</evidence>
<dbReference type="InterPro" id="IPR017703">
    <property type="entry name" value="YgfZ/GCV_T_CS"/>
</dbReference>
<accession>A0A6M4A217</accession>
<organism evidence="2 3">
    <name type="scientific">Undibacterium piscinae</name>
    <dbReference type="NCBI Taxonomy" id="2495591"/>
    <lineage>
        <taxon>Bacteria</taxon>
        <taxon>Pseudomonadati</taxon>
        <taxon>Pseudomonadota</taxon>
        <taxon>Betaproteobacteria</taxon>
        <taxon>Burkholderiales</taxon>
        <taxon>Oxalobacteraceae</taxon>
        <taxon>Undibacterium</taxon>
    </lineage>
</organism>
<gene>
    <name evidence="2" type="ORF">EJG51_000670</name>
</gene>
<dbReference type="EMBL" id="CP051152">
    <property type="protein sequence ID" value="QJQ04607.1"/>
    <property type="molecule type" value="Genomic_DNA"/>
</dbReference>
<dbReference type="NCBIfam" id="TIGR03317">
    <property type="entry name" value="ygfZ_signature"/>
    <property type="match status" value="1"/>
</dbReference>
<dbReference type="PANTHER" id="PTHR22602">
    <property type="entry name" value="TRANSFERASE CAF17, MITOCHONDRIAL-RELATED"/>
    <property type="match status" value="1"/>
</dbReference>
<sequence length="339" mass="36725">MITLQQFLKTPSGTSTAAYDVKQAEQGFVTALTDLGLIQVSGDDAANYLHNQLSNDIEHLGTGSARLAAYCTPKGRMLASFLTWKTSEGIFLQLSASIQAPIQKRLQMFVMRAKAKLADVSTEYVALGIGGIGAAEVLQQWFPQLPGAVNDKLDNDAGSLIRVSDAFGHARYQWIIKTAVLESHWAAIQEKLTPVNAAVWRRADILAGIPRIIAATQEQFVPQMINFELIGGVNFKKGCYPGQEIVARSQYLGKLKRRMAIATIASAEVVPGMEVFSESDPDQPCGMIVNAEPEGEAASICLVELKVADLEANLVHLGSANGVRLHFLALPYPMLDVTQ</sequence>
<dbReference type="Proteomes" id="UP000274350">
    <property type="component" value="Chromosome"/>
</dbReference>
<evidence type="ECO:0000313" key="3">
    <source>
        <dbReference type="Proteomes" id="UP000274350"/>
    </source>
</evidence>
<dbReference type="Gene3D" id="3.30.70.1630">
    <property type="match status" value="1"/>
</dbReference>
<dbReference type="PANTHER" id="PTHR22602:SF0">
    <property type="entry name" value="TRANSFERASE CAF17, MITOCHONDRIAL-RELATED"/>
    <property type="match status" value="1"/>
</dbReference>